<keyword evidence="1" id="KW-0472">Membrane</keyword>
<reference evidence="3 4" key="1">
    <citation type="submission" date="2018-01" db="EMBL/GenBank/DDBJ databases">
        <title>Draft genome sequence of Jishengella sp. NA12.</title>
        <authorList>
            <person name="Sahin N."/>
            <person name="Ay H."/>
            <person name="Saygin H."/>
        </authorList>
    </citation>
    <scope>NUCLEOTIDE SEQUENCE [LARGE SCALE GENOMIC DNA]</scope>
    <source>
        <strain evidence="3 4">NA12</strain>
    </source>
</reference>
<name>A0A2W2EFU7_9ACTN</name>
<dbReference type="EMBL" id="POTY01000206">
    <property type="protein sequence ID" value="PZG12500.1"/>
    <property type="molecule type" value="Genomic_DNA"/>
</dbReference>
<feature type="signal peptide" evidence="2">
    <location>
        <begin position="1"/>
        <end position="26"/>
    </location>
</feature>
<accession>A0A2W2EFU7</accession>
<dbReference type="OrthoDB" id="4566527at2"/>
<sequence>MRRTVHAVLAVATAALILVVPAAAHAAPEGGIHLAANSLPTVISNLQRQIMLLLGGIATLFLVLAGVYWTTAGGDPGQVDKAKGALRNAMIGYGLAVLAPVLLDIARVIVGQ</sequence>
<evidence type="ECO:0000313" key="3">
    <source>
        <dbReference type="EMBL" id="PZG12500.1"/>
    </source>
</evidence>
<evidence type="ECO:0000256" key="1">
    <source>
        <dbReference type="SAM" id="Phobius"/>
    </source>
</evidence>
<dbReference type="AlphaFoldDB" id="A0A2W2EFU7"/>
<feature type="chain" id="PRO_5016094165" description="Conjugal transfer protein TrbC" evidence="2">
    <location>
        <begin position="27"/>
        <end position="112"/>
    </location>
</feature>
<keyword evidence="1" id="KW-0812">Transmembrane</keyword>
<dbReference type="Pfam" id="PF18895">
    <property type="entry name" value="T4SS_pilin"/>
    <property type="match status" value="1"/>
</dbReference>
<evidence type="ECO:0000256" key="2">
    <source>
        <dbReference type="SAM" id="SignalP"/>
    </source>
</evidence>
<evidence type="ECO:0008006" key="5">
    <source>
        <dbReference type="Google" id="ProtNLM"/>
    </source>
</evidence>
<feature type="transmembrane region" description="Helical" evidence="1">
    <location>
        <begin position="50"/>
        <end position="69"/>
    </location>
</feature>
<comment type="caution">
    <text evidence="3">The sequence shown here is derived from an EMBL/GenBank/DDBJ whole genome shotgun (WGS) entry which is preliminary data.</text>
</comment>
<gene>
    <name evidence="3" type="ORF">C1I95_25655</name>
</gene>
<keyword evidence="1" id="KW-1133">Transmembrane helix</keyword>
<dbReference type="InterPro" id="IPR043993">
    <property type="entry name" value="T4SS_pilin"/>
</dbReference>
<organism evidence="3 4">
    <name type="scientific">Micromonospora craterilacus</name>
    <dbReference type="NCBI Taxonomy" id="1655439"/>
    <lineage>
        <taxon>Bacteria</taxon>
        <taxon>Bacillati</taxon>
        <taxon>Actinomycetota</taxon>
        <taxon>Actinomycetes</taxon>
        <taxon>Micromonosporales</taxon>
        <taxon>Micromonosporaceae</taxon>
        <taxon>Micromonospora</taxon>
    </lineage>
</organism>
<proteinExistence type="predicted"/>
<protein>
    <recommendedName>
        <fullName evidence="5">Conjugal transfer protein TrbC</fullName>
    </recommendedName>
</protein>
<dbReference type="Proteomes" id="UP000248924">
    <property type="component" value="Unassembled WGS sequence"/>
</dbReference>
<evidence type="ECO:0000313" key="4">
    <source>
        <dbReference type="Proteomes" id="UP000248924"/>
    </source>
</evidence>
<feature type="transmembrane region" description="Helical" evidence="1">
    <location>
        <begin position="90"/>
        <end position="110"/>
    </location>
</feature>
<keyword evidence="2" id="KW-0732">Signal</keyword>
<keyword evidence="4" id="KW-1185">Reference proteome</keyword>